<dbReference type="GO" id="GO:0008270">
    <property type="term" value="F:zinc ion binding"/>
    <property type="evidence" value="ECO:0007669"/>
    <property type="project" value="UniProtKB-KW"/>
</dbReference>
<comment type="caution">
    <text evidence="6">The sequence shown here is derived from an EMBL/GenBank/DDBJ whole genome shotgun (WGS) entry which is preliminary data.</text>
</comment>
<name>A0AAD1XZ60_EUPCR</name>
<dbReference type="GO" id="GO:0061630">
    <property type="term" value="F:ubiquitin protein ligase activity"/>
    <property type="evidence" value="ECO:0007669"/>
    <property type="project" value="TreeGrafter"/>
</dbReference>
<feature type="transmembrane region" description="Helical" evidence="5">
    <location>
        <begin position="51"/>
        <end position="70"/>
    </location>
</feature>
<keyword evidence="5" id="KW-1133">Transmembrane helix</keyword>
<feature type="transmembrane region" description="Helical" evidence="5">
    <location>
        <begin position="20"/>
        <end position="39"/>
    </location>
</feature>
<evidence type="ECO:0000256" key="3">
    <source>
        <dbReference type="ARBA" id="ARBA00022833"/>
    </source>
</evidence>
<evidence type="ECO:0000256" key="5">
    <source>
        <dbReference type="SAM" id="Phobius"/>
    </source>
</evidence>
<keyword evidence="3" id="KW-0862">Zinc</keyword>
<keyword evidence="5" id="KW-0472">Membrane</keyword>
<keyword evidence="5" id="KW-0812">Transmembrane</keyword>
<dbReference type="EMBL" id="CAMPGE010023904">
    <property type="protein sequence ID" value="CAI2381780.1"/>
    <property type="molecule type" value="Genomic_DNA"/>
</dbReference>
<evidence type="ECO:0000256" key="4">
    <source>
        <dbReference type="SAM" id="MobiDB-lite"/>
    </source>
</evidence>
<reference evidence="6" key="1">
    <citation type="submission" date="2023-07" db="EMBL/GenBank/DDBJ databases">
        <authorList>
            <consortium name="AG Swart"/>
            <person name="Singh M."/>
            <person name="Singh A."/>
            <person name="Seah K."/>
            <person name="Emmerich C."/>
        </authorList>
    </citation>
    <scope>NUCLEOTIDE SEQUENCE</scope>
    <source>
        <strain evidence="6">DP1</strain>
    </source>
</reference>
<dbReference type="AlphaFoldDB" id="A0AAD1XZ60"/>
<keyword evidence="1" id="KW-0479">Metal-binding</keyword>
<evidence type="ECO:0008006" key="8">
    <source>
        <dbReference type="Google" id="ProtNLM"/>
    </source>
</evidence>
<organism evidence="6 7">
    <name type="scientific">Euplotes crassus</name>
    <dbReference type="NCBI Taxonomy" id="5936"/>
    <lineage>
        <taxon>Eukaryota</taxon>
        <taxon>Sar</taxon>
        <taxon>Alveolata</taxon>
        <taxon>Ciliophora</taxon>
        <taxon>Intramacronucleata</taxon>
        <taxon>Spirotrichea</taxon>
        <taxon>Hypotrichia</taxon>
        <taxon>Euplotida</taxon>
        <taxon>Euplotidae</taxon>
        <taxon>Moneuplotes</taxon>
    </lineage>
</organism>
<dbReference type="Gene3D" id="3.30.40.10">
    <property type="entry name" value="Zinc/RING finger domain, C3HC4 (zinc finger)"/>
    <property type="match status" value="2"/>
</dbReference>
<dbReference type="InterPro" id="IPR013083">
    <property type="entry name" value="Znf_RING/FYVE/PHD"/>
</dbReference>
<evidence type="ECO:0000256" key="2">
    <source>
        <dbReference type="ARBA" id="ARBA00022771"/>
    </source>
</evidence>
<dbReference type="Proteomes" id="UP001295684">
    <property type="component" value="Unassembled WGS sequence"/>
</dbReference>
<evidence type="ECO:0000313" key="7">
    <source>
        <dbReference type="Proteomes" id="UP001295684"/>
    </source>
</evidence>
<proteinExistence type="predicted"/>
<dbReference type="GO" id="GO:0016567">
    <property type="term" value="P:protein ubiquitination"/>
    <property type="evidence" value="ECO:0007669"/>
    <property type="project" value="TreeGrafter"/>
</dbReference>
<dbReference type="PANTHER" id="PTHR45969">
    <property type="entry name" value="RING ZINC FINGER PROTEIN-RELATED"/>
    <property type="match status" value="1"/>
</dbReference>
<sequence length="474" mass="55823">MLDFDSMVRFRNAVDQVMEWFAPILNFLCMANICCFCFIRPIIQLADTLAFLYFYCMFYLLRFPQLYSYITKIEEMGIYFCACFSWSWINPFGSDFECDFVEQKSVKISEDVEMASFEESKLWITRMGNKEQNYKKNKEEHQLSDSVESSKDSRLSFDSIMSNDVYVPNPICTQCGNKLRPDVMHSCPYERNHTHEEGGVGSQCSMPERQRNQGSYSRNEIEEEKVPLPHDRPIYRGFYAAIGDADIPIEEKIERFKTTIDDFEFLEKQYKCMICITEFRLKDIIVSLPCYESHVYHYACYRAYITSFIEQGKNPICLRCNKNNLDSIKLNDSGVEEAKMIPQFSIGDMVQNTIRTQYTKAKEKITQLKLRIIGNKYLTGNYKCVICLEHFLVGEDIVPLQCNRKHTYHYYCLLNHIRREEDCQRRPQCLKCSRVYLDEIEVDMRNGPSIPIEPEIRIMKVTHPYLMHSESSSF</sequence>
<feature type="region of interest" description="Disordered" evidence="4">
    <location>
        <begin position="195"/>
        <end position="223"/>
    </location>
</feature>
<gene>
    <name evidence="6" type="ORF">ECRASSUSDP1_LOCUS23245</name>
</gene>
<dbReference type="PANTHER" id="PTHR45969:SF69">
    <property type="entry name" value="FINGER DOMAIN PROTEIN, PUTATIVE (AFU_ORTHOLOGUE AFUA_3G12190)-RELATED"/>
    <property type="match status" value="1"/>
</dbReference>
<evidence type="ECO:0000256" key="1">
    <source>
        <dbReference type="ARBA" id="ARBA00022723"/>
    </source>
</evidence>
<keyword evidence="7" id="KW-1185">Reference proteome</keyword>
<accession>A0AAD1XZ60</accession>
<dbReference type="SUPFAM" id="SSF57850">
    <property type="entry name" value="RING/U-box"/>
    <property type="match status" value="2"/>
</dbReference>
<dbReference type="CDD" id="cd16448">
    <property type="entry name" value="RING-H2"/>
    <property type="match status" value="1"/>
</dbReference>
<evidence type="ECO:0000313" key="6">
    <source>
        <dbReference type="EMBL" id="CAI2381780.1"/>
    </source>
</evidence>
<keyword evidence="2" id="KW-0863">Zinc-finger</keyword>
<protein>
    <recommendedName>
        <fullName evidence="8">RING-type domain-containing protein</fullName>
    </recommendedName>
</protein>